<dbReference type="InterPro" id="IPR003660">
    <property type="entry name" value="HAMP_dom"/>
</dbReference>
<evidence type="ECO:0000256" key="6">
    <source>
        <dbReference type="ARBA" id="ARBA00022679"/>
    </source>
</evidence>
<sequence length="463" mass="52802">MIILLFDFMSRHKDGLAFQLFSYMVVIVISILVAQTLAEQALVKTMLKVPQSVKNEMLDLAQKANVLIEDGNMEALANWAQAQRFDLFVVDENAQPLTQRMMHPHFQFKLQFKRSIDEQLENRVSRPIISIPLKKGMDLVIQLPHQLHPAREFIFYSAILKLLIAVVILVLFSILIARNLQQPLSRLREASKKLSNGDFNVCVVDELHSKTREFNELAEDFDHMTREVHRLAEKQRRLIRDVSHELRTPLARQNLVLHLLRNKVGPKEQELVGRLEDEATQLNDLIGEILEFSRLENTRYRTELVKSDLLSLLELQISRCEIELKPEQSITLTSQAEQTMVLCDKALVVRCVSNLVTNAIKYAGEQAIIEVSLENQTIKKERYLTVSVADSGAGIPENRLDDIFSPFTRLEASRDKKAGGYGLGLAIVKESMRIMSGKVIAANRVSGGFIVTLYFPERTFKDL</sequence>
<evidence type="ECO:0000256" key="3">
    <source>
        <dbReference type="ARBA" id="ARBA00012438"/>
    </source>
</evidence>
<dbReference type="PROSITE" id="PS50109">
    <property type="entry name" value="HIS_KIN"/>
    <property type="match status" value="1"/>
</dbReference>
<dbReference type="Gene3D" id="6.10.340.10">
    <property type="match status" value="1"/>
</dbReference>
<evidence type="ECO:0000256" key="10">
    <source>
        <dbReference type="ARBA" id="ARBA00022840"/>
    </source>
</evidence>
<dbReference type="InterPro" id="IPR050398">
    <property type="entry name" value="HssS/ArlS-like"/>
</dbReference>
<keyword evidence="18" id="KW-1185">Reference proteome</keyword>
<comment type="subcellular location">
    <subcellularLocation>
        <location evidence="2">Cell membrane</location>
        <topology evidence="2">Multi-pass membrane protein</topology>
    </subcellularLocation>
</comment>
<dbReference type="SMART" id="SM00388">
    <property type="entry name" value="HisKA"/>
    <property type="match status" value="1"/>
</dbReference>
<dbReference type="Gene3D" id="3.30.450.170">
    <property type="entry name" value="Two-component histidine kinase, sensor domain"/>
    <property type="match status" value="1"/>
</dbReference>
<keyword evidence="11 14" id="KW-1133">Transmembrane helix</keyword>
<dbReference type="PROSITE" id="PS50885">
    <property type="entry name" value="HAMP"/>
    <property type="match status" value="1"/>
</dbReference>
<dbReference type="InterPro" id="IPR004358">
    <property type="entry name" value="Sig_transdc_His_kin-like_C"/>
</dbReference>
<evidence type="ECO:0000259" key="16">
    <source>
        <dbReference type="PROSITE" id="PS50885"/>
    </source>
</evidence>
<accession>A0A511QJA4</accession>
<dbReference type="SUPFAM" id="SSF158472">
    <property type="entry name" value="HAMP domain-like"/>
    <property type="match status" value="1"/>
</dbReference>
<dbReference type="EMBL" id="BJXJ01000053">
    <property type="protein sequence ID" value="GEM77415.1"/>
    <property type="molecule type" value="Genomic_DNA"/>
</dbReference>
<dbReference type="CDD" id="cd00082">
    <property type="entry name" value="HisKA"/>
    <property type="match status" value="1"/>
</dbReference>
<feature type="domain" description="HAMP" evidence="16">
    <location>
        <begin position="178"/>
        <end position="233"/>
    </location>
</feature>
<keyword evidence="13 14" id="KW-0472">Membrane</keyword>
<feature type="transmembrane region" description="Helical" evidence="14">
    <location>
        <begin position="20"/>
        <end position="38"/>
    </location>
</feature>
<dbReference type="InterPro" id="IPR036097">
    <property type="entry name" value="HisK_dim/P_sf"/>
</dbReference>
<dbReference type="SMART" id="SM00387">
    <property type="entry name" value="HATPase_c"/>
    <property type="match status" value="1"/>
</dbReference>
<protein>
    <recommendedName>
        <fullName evidence="3">histidine kinase</fullName>
        <ecNumber evidence="3">2.7.13.3</ecNumber>
    </recommendedName>
</protein>
<evidence type="ECO:0000256" key="2">
    <source>
        <dbReference type="ARBA" id="ARBA00004651"/>
    </source>
</evidence>
<evidence type="ECO:0000256" key="12">
    <source>
        <dbReference type="ARBA" id="ARBA00023012"/>
    </source>
</evidence>
<keyword evidence="6" id="KW-0808">Transferase</keyword>
<keyword evidence="5" id="KW-0597">Phosphoprotein</keyword>
<evidence type="ECO:0000256" key="4">
    <source>
        <dbReference type="ARBA" id="ARBA00022475"/>
    </source>
</evidence>
<dbReference type="Proteomes" id="UP000321922">
    <property type="component" value="Unassembled WGS sequence"/>
</dbReference>
<dbReference type="InterPro" id="IPR003661">
    <property type="entry name" value="HisK_dim/P_dom"/>
</dbReference>
<evidence type="ECO:0000256" key="5">
    <source>
        <dbReference type="ARBA" id="ARBA00022553"/>
    </source>
</evidence>
<evidence type="ECO:0000313" key="17">
    <source>
        <dbReference type="EMBL" id="GEM77415.1"/>
    </source>
</evidence>
<feature type="domain" description="Histidine kinase" evidence="15">
    <location>
        <begin position="241"/>
        <end position="459"/>
    </location>
</feature>
<name>A0A511QJA4_9VIBR</name>
<dbReference type="InterPro" id="IPR036890">
    <property type="entry name" value="HATPase_C_sf"/>
</dbReference>
<dbReference type="InterPro" id="IPR005467">
    <property type="entry name" value="His_kinase_dom"/>
</dbReference>
<reference evidence="17 18" key="1">
    <citation type="submission" date="2019-07" db="EMBL/GenBank/DDBJ databases">
        <title>Whole genome shotgun sequence of Vibrio sagamiensis NBRC 104589.</title>
        <authorList>
            <person name="Hosoyama A."/>
            <person name="Uohara A."/>
            <person name="Ohji S."/>
            <person name="Ichikawa N."/>
        </authorList>
    </citation>
    <scope>NUCLEOTIDE SEQUENCE [LARGE SCALE GENOMIC DNA]</scope>
    <source>
        <strain evidence="17 18">NBRC 104589</strain>
    </source>
</reference>
<feature type="transmembrane region" description="Helical" evidence="14">
    <location>
        <begin position="153"/>
        <end position="177"/>
    </location>
</feature>
<dbReference type="Pfam" id="PF00512">
    <property type="entry name" value="HisKA"/>
    <property type="match status" value="1"/>
</dbReference>
<dbReference type="Gene3D" id="1.10.287.130">
    <property type="match status" value="1"/>
</dbReference>
<evidence type="ECO:0000259" key="15">
    <source>
        <dbReference type="PROSITE" id="PS50109"/>
    </source>
</evidence>
<dbReference type="EC" id="2.7.13.3" evidence="3"/>
<keyword evidence="8" id="KW-0547">Nucleotide-binding</keyword>
<comment type="catalytic activity">
    <reaction evidence="1">
        <text>ATP + protein L-histidine = ADP + protein N-phospho-L-histidine.</text>
        <dbReference type="EC" id="2.7.13.3"/>
    </reaction>
</comment>
<dbReference type="Pfam" id="PF16750">
    <property type="entry name" value="HK_sensor"/>
    <property type="match status" value="1"/>
</dbReference>
<dbReference type="InterPro" id="IPR003594">
    <property type="entry name" value="HATPase_dom"/>
</dbReference>
<dbReference type="PRINTS" id="PR00344">
    <property type="entry name" value="BCTRLSENSOR"/>
</dbReference>
<evidence type="ECO:0000256" key="14">
    <source>
        <dbReference type="SAM" id="Phobius"/>
    </source>
</evidence>
<dbReference type="Pfam" id="PF00672">
    <property type="entry name" value="HAMP"/>
    <property type="match status" value="1"/>
</dbReference>
<evidence type="ECO:0000256" key="9">
    <source>
        <dbReference type="ARBA" id="ARBA00022777"/>
    </source>
</evidence>
<dbReference type="InterPro" id="IPR031930">
    <property type="entry name" value="HK_sensor"/>
</dbReference>
<dbReference type="PANTHER" id="PTHR45528:SF1">
    <property type="entry name" value="SENSOR HISTIDINE KINASE CPXA"/>
    <property type="match status" value="1"/>
</dbReference>
<evidence type="ECO:0000256" key="8">
    <source>
        <dbReference type="ARBA" id="ARBA00022741"/>
    </source>
</evidence>
<dbReference type="Pfam" id="PF02518">
    <property type="entry name" value="HATPase_c"/>
    <property type="match status" value="1"/>
</dbReference>
<dbReference type="SUPFAM" id="SSF47384">
    <property type="entry name" value="Homodimeric domain of signal transducing histidine kinase"/>
    <property type="match status" value="1"/>
</dbReference>
<keyword evidence="9 17" id="KW-0418">Kinase</keyword>
<dbReference type="Gene3D" id="3.30.565.10">
    <property type="entry name" value="Histidine kinase-like ATPase, C-terminal domain"/>
    <property type="match status" value="1"/>
</dbReference>
<dbReference type="SMART" id="SM00304">
    <property type="entry name" value="HAMP"/>
    <property type="match status" value="1"/>
</dbReference>
<evidence type="ECO:0000313" key="18">
    <source>
        <dbReference type="Proteomes" id="UP000321922"/>
    </source>
</evidence>
<keyword evidence="12" id="KW-0902">Two-component regulatory system</keyword>
<proteinExistence type="predicted"/>
<keyword evidence="4" id="KW-1003">Cell membrane</keyword>
<gene>
    <name evidence="17" type="ORF">VSA01S_35270</name>
</gene>
<evidence type="ECO:0000256" key="1">
    <source>
        <dbReference type="ARBA" id="ARBA00000085"/>
    </source>
</evidence>
<evidence type="ECO:0000256" key="13">
    <source>
        <dbReference type="ARBA" id="ARBA00023136"/>
    </source>
</evidence>
<keyword evidence="7 14" id="KW-0812">Transmembrane</keyword>
<dbReference type="CDD" id="cd06225">
    <property type="entry name" value="HAMP"/>
    <property type="match status" value="1"/>
</dbReference>
<comment type="caution">
    <text evidence="17">The sequence shown here is derived from an EMBL/GenBank/DDBJ whole genome shotgun (WGS) entry which is preliminary data.</text>
</comment>
<dbReference type="GO" id="GO:0005524">
    <property type="term" value="F:ATP binding"/>
    <property type="evidence" value="ECO:0007669"/>
    <property type="project" value="UniProtKB-KW"/>
</dbReference>
<dbReference type="PANTHER" id="PTHR45528">
    <property type="entry name" value="SENSOR HISTIDINE KINASE CPXA"/>
    <property type="match status" value="1"/>
</dbReference>
<dbReference type="SUPFAM" id="SSF55874">
    <property type="entry name" value="ATPase domain of HSP90 chaperone/DNA topoisomerase II/histidine kinase"/>
    <property type="match status" value="1"/>
</dbReference>
<dbReference type="GO" id="GO:0000155">
    <property type="term" value="F:phosphorelay sensor kinase activity"/>
    <property type="evidence" value="ECO:0007669"/>
    <property type="project" value="InterPro"/>
</dbReference>
<evidence type="ECO:0000256" key="7">
    <source>
        <dbReference type="ARBA" id="ARBA00022692"/>
    </source>
</evidence>
<dbReference type="GO" id="GO:0005886">
    <property type="term" value="C:plasma membrane"/>
    <property type="evidence" value="ECO:0007669"/>
    <property type="project" value="UniProtKB-SubCell"/>
</dbReference>
<evidence type="ECO:0000256" key="11">
    <source>
        <dbReference type="ARBA" id="ARBA00022989"/>
    </source>
</evidence>
<keyword evidence="10" id="KW-0067">ATP-binding</keyword>
<dbReference type="InterPro" id="IPR038428">
    <property type="entry name" value="HK_sensor_dom_sf"/>
</dbReference>
<organism evidence="17 18">
    <name type="scientific">Vibrio sagamiensis NBRC 104589</name>
    <dbReference type="NCBI Taxonomy" id="1219064"/>
    <lineage>
        <taxon>Bacteria</taxon>
        <taxon>Pseudomonadati</taxon>
        <taxon>Pseudomonadota</taxon>
        <taxon>Gammaproteobacteria</taxon>
        <taxon>Vibrionales</taxon>
        <taxon>Vibrionaceae</taxon>
        <taxon>Vibrio</taxon>
    </lineage>
</organism>
<dbReference type="AlphaFoldDB" id="A0A511QJA4"/>